<dbReference type="InterPro" id="IPR012906">
    <property type="entry name" value="PaaX-like_N"/>
</dbReference>
<reference evidence="4 5" key="1">
    <citation type="submission" date="2019-07" db="EMBL/GenBank/DDBJ databases">
        <title>Cryptosporangium phraense sp. nov., isolated from plant litter.</title>
        <authorList>
            <person name="Suriyachadkun C."/>
        </authorList>
    </citation>
    <scope>NUCLEOTIDE SEQUENCE [LARGE SCALE GENOMIC DNA]</scope>
    <source>
        <strain evidence="4 5">A-T 5661</strain>
    </source>
</reference>
<feature type="domain" description="Transcriptional repressor PaaX-like N-terminal" evidence="1">
    <location>
        <begin position="13"/>
        <end position="78"/>
    </location>
</feature>
<evidence type="ECO:0000259" key="1">
    <source>
        <dbReference type="Pfam" id="PF07848"/>
    </source>
</evidence>
<proteinExistence type="predicted"/>
<dbReference type="GO" id="GO:0006351">
    <property type="term" value="P:DNA-templated transcription"/>
    <property type="evidence" value="ECO:0007669"/>
    <property type="project" value="InterPro"/>
</dbReference>
<dbReference type="InterPro" id="IPR048846">
    <property type="entry name" value="PaaX-like_central"/>
</dbReference>
<dbReference type="Pfam" id="PF07848">
    <property type="entry name" value="PaaX"/>
    <property type="match status" value="1"/>
</dbReference>
<protein>
    <submittedName>
        <fullName evidence="4">Regulator</fullName>
    </submittedName>
</protein>
<feature type="domain" description="Transcriptional repressor PaaX-like C-terminal" evidence="2">
    <location>
        <begin position="178"/>
        <end position="266"/>
    </location>
</feature>
<feature type="domain" description="Transcriptional repressor PaaX-like central Cas2-like" evidence="3">
    <location>
        <begin position="102"/>
        <end position="166"/>
    </location>
</feature>
<dbReference type="InParanoid" id="A0A545AVB1"/>
<dbReference type="InterPro" id="IPR011965">
    <property type="entry name" value="PaaX_trns_reg"/>
</dbReference>
<dbReference type="PANTHER" id="PTHR30319:SF1">
    <property type="entry name" value="TRANSCRIPTIONAL REPRESSOR PAAX"/>
    <property type="match status" value="1"/>
</dbReference>
<gene>
    <name evidence="4" type="ORF">FL583_09075</name>
</gene>
<keyword evidence="5" id="KW-1185">Reference proteome</keyword>
<sequence length="270" mass="29578">MIHDDWDSSPGSTTSLLRTIVGTSLRRIGGWIAVAHLVALAGAAGLPEPRTRTALARLKAKGLLVAEARRGVAGYALAPDAVPMLERGDRRIYHPRTMGPADRWCLVSYSVPESNRDLRHQLRRRLTWIGCGAVSPALWICPEYLTTEVEEILAELGLTATVFLADEIRGGPQVERWWDLASIRARHDAFLDGAGTDGTDGTGAPDDLAEAYRAWIRGLDRWRIIPYLDPGLPASLLPADWPGHRSTALFLQLRDQVLPRAHAYVSGVVG</sequence>
<dbReference type="Pfam" id="PF20803">
    <property type="entry name" value="PaaX_M"/>
    <property type="match status" value="1"/>
</dbReference>
<organism evidence="4 5">
    <name type="scientific">Cryptosporangium phraense</name>
    <dbReference type="NCBI Taxonomy" id="2593070"/>
    <lineage>
        <taxon>Bacteria</taxon>
        <taxon>Bacillati</taxon>
        <taxon>Actinomycetota</taxon>
        <taxon>Actinomycetes</taxon>
        <taxon>Cryptosporangiales</taxon>
        <taxon>Cryptosporangiaceae</taxon>
        <taxon>Cryptosporangium</taxon>
    </lineage>
</organism>
<dbReference type="Gene3D" id="3.30.70.2650">
    <property type="match status" value="1"/>
</dbReference>
<evidence type="ECO:0000259" key="3">
    <source>
        <dbReference type="Pfam" id="PF20803"/>
    </source>
</evidence>
<dbReference type="InterPro" id="IPR036388">
    <property type="entry name" value="WH-like_DNA-bd_sf"/>
</dbReference>
<comment type="caution">
    <text evidence="4">The sequence shown here is derived from an EMBL/GenBank/DDBJ whole genome shotgun (WGS) entry which is preliminary data.</text>
</comment>
<evidence type="ECO:0000313" key="5">
    <source>
        <dbReference type="Proteomes" id="UP000317982"/>
    </source>
</evidence>
<evidence type="ECO:0000259" key="2">
    <source>
        <dbReference type="Pfam" id="PF08223"/>
    </source>
</evidence>
<dbReference type="Proteomes" id="UP000317982">
    <property type="component" value="Unassembled WGS sequence"/>
</dbReference>
<dbReference type="EMBL" id="VIRS01000005">
    <property type="protein sequence ID" value="TQS45244.1"/>
    <property type="molecule type" value="Genomic_DNA"/>
</dbReference>
<evidence type="ECO:0000313" key="4">
    <source>
        <dbReference type="EMBL" id="TQS45244.1"/>
    </source>
</evidence>
<name>A0A545AVB1_9ACTN</name>
<dbReference type="Gene3D" id="1.20.58.1460">
    <property type="match status" value="1"/>
</dbReference>
<dbReference type="Pfam" id="PF08223">
    <property type="entry name" value="PaaX_C"/>
    <property type="match status" value="1"/>
</dbReference>
<dbReference type="AlphaFoldDB" id="A0A545AVB1"/>
<accession>A0A545AVB1</accession>
<dbReference type="InterPro" id="IPR013225">
    <property type="entry name" value="PaaX_C"/>
</dbReference>
<dbReference type="PANTHER" id="PTHR30319">
    <property type="entry name" value="PHENYLACETIC ACID REGULATOR-RELATED TRANSCRIPTIONAL REPRESSOR"/>
    <property type="match status" value="1"/>
</dbReference>
<dbReference type="Gene3D" id="1.10.10.10">
    <property type="entry name" value="Winged helix-like DNA-binding domain superfamily/Winged helix DNA-binding domain"/>
    <property type="match status" value="1"/>
</dbReference>
<dbReference type="RefSeq" id="WP_142704108.1">
    <property type="nucleotide sequence ID" value="NZ_VIRS01000005.1"/>
</dbReference>
<dbReference type="PIRSF" id="PIRSF020623">
    <property type="entry name" value="PaaX"/>
    <property type="match status" value="1"/>
</dbReference>
<dbReference type="OrthoDB" id="2270427at2"/>